<protein>
    <submittedName>
        <fullName evidence="3">Uncharacterized protein</fullName>
    </submittedName>
</protein>
<feature type="compositionally biased region" description="Low complexity" evidence="2">
    <location>
        <begin position="585"/>
        <end position="627"/>
    </location>
</feature>
<feature type="region of interest" description="Disordered" evidence="2">
    <location>
        <begin position="491"/>
        <end position="520"/>
    </location>
</feature>
<feature type="compositionally biased region" description="Basic and acidic residues" evidence="2">
    <location>
        <begin position="276"/>
        <end position="291"/>
    </location>
</feature>
<reference evidence="3 4" key="1">
    <citation type="journal article" date="2021" name="MBio">
        <title>A New Model Trypanosomatid, Novymonas esmeraldas: Genomic Perception of Its 'Candidatus Pandoraea novymonadis' Endosymbiont.</title>
        <authorList>
            <person name="Zakharova A."/>
            <person name="Saura A."/>
            <person name="Butenko A."/>
            <person name="Podesvova L."/>
            <person name="Warmusova S."/>
            <person name="Kostygov A.Y."/>
            <person name="Nenarokova A."/>
            <person name="Lukes J."/>
            <person name="Opperdoes F.R."/>
            <person name="Yurchenko V."/>
        </authorList>
    </citation>
    <scope>NUCLEOTIDE SEQUENCE [LARGE SCALE GENOMIC DNA]</scope>
    <source>
        <strain evidence="3 4">E262AT.01</strain>
    </source>
</reference>
<dbReference type="AlphaFoldDB" id="A0AAW0EUY9"/>
<feature type="compositionally biased region" description="Polar residues" evidence="2">
    <location>
        <begin position="507"/>
        <end position="518"/>
    </location>
</feature>
<feature type="compositionally biased region" description="Low complexity" evidence="2">
    <location>
        <begin position="312"/>
        <end position="328"/>
    </location>
</feature>
<feature type="region of interest" description="Disordered" evidence="2">
    <location>
        <begin position="549"/>
        <end position="627"/>
    </location>
</feature>
<name>A0AAW0EUY9_9TRYP</name>
<keyword evidence="1" id="KW-0175">Coiled coil</keyword>
<evidence type="ECO:0000313" key="3">
    <source>
        <dbReference type="EMBL" id="KAK7198070.1"/>
    </source>
</evidence>
<evidence type="ECO:0000256" key="1">
    <source>
        <dbReference type="SAM" id="Coils"/>
    </source>
</evidence>
<gene>
    <name evidence="3" type="ORF">NESM_000762700</name>
</gene>
<feature type="compositionally biased region" description="Pro residues" evidence="2">
    <location>
        <begin position="190"/>
        <end position="201"/>
    </location>
</feature>
<sequence>MVTVLVQRQQREAAMRKERLRAARAAAAELSVQRARAYATQKQQQEARVHEDARQLWVESRLRDVAAIDGLVQRAVAVRGEAVAAAASLEAELQSSAREEATAWQAERQLESARARLAAAYARAEEHERLKPTQEAAQRRAAVRAGERARAARVVAAVATSSRSVLESLQAPPVATGVPRASIPVAQPMRSPPSATPPPCRPWRLSDAAPHAHVDMYAAPTQRSDDDHAATAAAAADTHAAECAAAQQDKAQLLRDSQERAVQRAASVLRSQHATEQQRQEAQQAHRERLAAVRVQYRHPRRENEDEDDGDGVSAAPAEAASSGELSVGVGGGPRSPPTRAAAAAADAVIGEAEDQSRRQHHRLAQQPTRPTRHQQVYWRGEEAFRAAFVEAPPVVLRRGDDVAPRRAPLSHVLQPVALADLLYTGAAPPHAPAAAAMQQPLASAAVASLDGRPTTAPTMHARVLPSAPLHVAALQHSSVAAVPADAAVVDRSASTGDGGSAPRSPTEPTVSPHQTTPERPAVGEEVVALSPLTPAPPSMLCPTAASVRLPQGQRPQTPVRVPAPRTHADERLGERTPPPPPPLSSASSSSSASPTASRDAAESTSGSSSPTSAVESDAGDTSSSTAATTLSTTLSADSLCASSTARLSMPVMTAEQLKLALLRLRSRITSTQL</sequence>
<evidence type="ECO:0000313" key="4">
    <source>
        <dbReference type="Proteomes" id="UP001430356"/>
    </source>
</evidence>
<dbReference type="Proteomes" id="UP001430356">
    <property type="component" value="Unassembled WGS sequence"/>
</dbReference>
<accession>A0AAW0EUY9</accession>
<feature type="region of interest" description="Disordered" evidence="2">
    <location>
        <begin position="184"/>
        <end position="206"/>
    </location>
</feature>
<comment type="caution">
    <text evidence="3">The sequence shown here is derived from an EMBL/GenBank/DDBJ whole genome shotgun (WGS) entry which is preliminary data.</text>
</comment>
<keyword evidence="4" id="KW-1185">Reference proteome</keyword>
<organism evidence="3 4">
    <name type="scientific">Novymonas esmeraldas</name>
    <dbReference type="NCBI Taxonomy" id="1808958"/>
    <lineage>
        <taxon>Eukaryota</taxon>
        <taxon>Discoba</taxon>
        <taxon>Euglenozoa</taxon>
        <taxon>Kinetoplastea</taxon>
        <taxon>Metakinetoplastina</taxon>
        <taxon>Trypanosomatida</taxon>
        <taxon>Trypanosomatidae</taxon>
        <taxon>Novymonas</taxon>
    </lineage>
</organism>
<proteinExistence type="predicted"/>
<feature type="coiled-coil region" evidence="1">
    <location>
        <begin position="103"/>
        <end position="130"/>
    </location>
</feature>
<feature type="region of interest" description="Disordered" evidence="2">
    <location>
        <begin position="264"/>
        <end position="374"/>
    </location>
</feature>
<dbReference type="EMBL" id="JAECZO010000130">
    <property type="protein sequence ID" value="KAK7198070.1"/>
    <property type="molecule type" value="Genomic_DNA"/>
</dbReference>
<evidence type="ECO:0000256" key="2">
    <source>
        <dbReference type="SAM" id="MobiDB-lite"/>
    </source>
</evidence>